<evidence type="ECO:0000313" key="2">
    <source>
        <dbReference type="Proteomes" id="UP000006729"/>
    </source>
</evidence>
<keyword evidence="2" id="KW-1185">Reference proteome</keyword>
<dbReference type="Proteomes" id="UP000006729">
    <property type="component" value="Chromosome 17"/>
</dbReference>
<dbReference type="InParanoid" id="A0A2K1X812"/>
<organism evidence="1 2">
    <name type="scientific">Populus trichocarpa</name>
    <name type="common">Western balsam poplar</name>
    <name type="synonym">Populus balsamifera subsp. trichocarpa</name>
    <dbReference type="NCBI Taxonomy" id="3694"/>
    <lineage>
        <taxon>Eukaryota</taxon>
        <taxon>Viridiplantae</taxon>
        <taxon>Streptophyta</taxon>
        <taxon>Embryophyta</taxon>
        <taxon>Tracheophyta</taxon>
        <taxon>Spermatophyta</taxon>
        <taxon>Magnoliopsida</taxon>
        <taxon>eudicotyledons</taxon>
        <taxon>Gunneridae</taxon>
        <taxon>Pentapetalae</taxon>
        <taxon>rosids</taxon>
        <taxon>fabids</taxon>
        <taxon>Malpighiales</taxon>
        <taxon>Salicaceae</taxon>
        <taxon>Saliceae</taxon>
        <taxon>Populus</taxon>
    </lineage>
</organism>
<evidence type="ECO:0000313" key="1">
    <source>
        <dbReference type="EMBL" id="PNS96913.1"/>
    </source>
</evidence>
<gene>
    <name evidence="1" type="ORF">POPTR_017G146100</name>
</gene>
<dbReference type="EMBL" id="CM009306">
    <property type="protein sequence ID" value="PNS96913.1"/>
    <property type="molecule type" value="Genomic_DNA"/>
</dbReference>
<accession>A0A2K1X812</accession>
<name>A0A2K1X812_POPTR</name>
<sequence length="68" mass="8161">MILERKRNFRAYMKFGCHTGNTHKLFVNTSASWDFLCKVFELYSMSYLRSYTLVHITVQEAINFQMIE</sequence>
<reference evidence="1 2" key="1">
    <citation type="journal article" date="2006" name="Science">
        <title>The genome of black cottonwood, Populus trichocarpa (Torr. &amp; Gray).</title>
        <authorList>
            <person name="Tuskan G.A."/>
            <person name="Difazio S."/>
            <person name="Jansson S."/>
            <person name="Bohlmann J."/>
            <person name="Grigoriev I."/>
            <person name="Hellsten U."/>
            <person name="Putnam N."/>
            <person name="Ralph S."/>
            <person name="Rombauts S."/>
            <person name="Salamov A."/>
            <person name="Schein J."/>
            <person name="Sterck L."/>
            <person name="Aerts A."/>
            <person name="Bhalerao R.R."/>
            <person name="Bhalerao R.P."/>
            <person name="Blaudez D."/>
            <person name="Boerjan W."/>
            <person name="Brun A."/>
            <person name="Brunner A."/>
            <person name="Busov V."/>
            <person name="Campbell M."/>
            <person name="Carlson J."/>
            <person name="Chalot M."/>
            <person name="Chapman J."/>
            <person name="Chen G.L."/>
            <person name="Cooper D."/>
            <person name="Coutinho P.M."/>
            <person name="Couturier J."/>
            <person name="Covert S."/>
            <person name="Cronk Q."/>
            <person name="Cunningham R."/>
            <person name="Davis J."/>
            <person name="Degroeve S."/>
            <person name="Dejardin A."/>
            <person name="Depamphilis C."/>
            <person name="Detter J."/>
            <person name="Dirks B."/>
            <person name="Dubchak I."/>
            <person name="Duplessis S."/>
            <person name="Ehlting J."/>
            <person name="Ellis B."/>
            <person name="Gendler K."/>
            <person name="Goodstein D."/>
            <person name="Gribskov M."/>
            <person name="Grimwood J."/>
            <person name="Groover A."/>
            <person name="Gunter L."/>
            <person name="Hamberger B."/>
            <person name="Heinze B."/>
            <person name="Helariutta Y."/>
            <person name="Henrissat B."/>
            <person name="Holligan D."/>
            <person name="Holt R."/>
            <person name="Huang W."/>
            <person name="Islam-Faridi N."/>
            <person name="Jones S."/>
            <person name="Jones-Rhoades M."/>
            <person name="Jorgensen R."/>
            <person name="Joshi C."/>
            <person name="Kangasjarvi J."/>
            <person name="Karlsson J."/>
            <person name="Kelleher C."/>
            <person name="Kirkpatrick R."/>
            <person name="Kirst M."/>
            <person name="Kohler A."/>
            <person name="Kalluri U."/>
            <person name="Larimer F."/>
            <person name="Leebens-Mack J."/>
            <person name="Leple J.C."/>
            <person name="Locascio P."/>
            <person name="Lou Y."/>
            <person name="Lucas S."/>
            <person name="Martin F."/>
            <person name="Montanini B."/>
            <person name="Napoli C."/>
            <person name="Nelson D.R."/>
            <person name="Nelson C."/>
            <person name="Nieminen K."/>
            <person name="Nilsson O."/>
            <person name="Pereda V."/>
            <person name="Peter G."/>
            <person name="Philippe R."/>
            <person name="Pilate G."/>
            <person name="Poliakov A."/>
            <person name="Razumovskaya J."/>
            <person name="Richardson P."/>
            <person name="Rinaldi C."/>
            <person name="Ritland K."/>
            <person name="Rouze P."/>
            <person name="Ryaboy D."/>
            <person name="Schmutz J."/>
            <person name="Schrader J."/>
            <person name="Segerman B."/>
            <person name="Shin H."/>
            <person name="Siddiqui A."/>
            <person name="Sterky F."/>
            <person name="Terry A."/>
            <person name="Tsai C.J."/>
            <person name="Uberbacher E."/>
            <person name="Unneberg P."/>
            <person name="Vahala J."/>
            <person name="Wall K."/>
            <person name="Wessler S."/>
            <person name="Yang G."/>
            <person name="Yin T."/>
            <person name="Douglas C."/>
            <person name="Marra M."/>
            <person name="Sandberg G."/>
            <person name="Van de Peer Y."/>
            <person name="Rokhsar D."/>
        </authorList>
    </citation>
    <scope>NUCLEOTIDE SEQUENCE [LARGE SCALE GENOMIC DNA]</scope>
    <source>
        <strain evidence="2">cv. Nisqually</strain>
    </source>
</reference>
<proteinExistence type="predicted"/>
<dbReference type="AlphaFoldDB" id="A0A2K1X812"/>
<protein>
    <submittedName>
        <fullName evidence="1">Uncharacterized protein</fullName>
    </submittedName>
</protein>